<dbReference type="Proteomes" id="UP000593567">
    <property type="component" value="Unassembled WGS sequence"/>
</dbReference>
<accession>A0A7J7K5Y9</accession>
<reference evidence="1" key="1">
    <citation type="submission" date="2020-06" db="EMBL/GenBank/DDBJ databases">
        <title>Draft genome of Bugula neritina, a colonial animal packing powerful symbionts and potential medicines.</title>
        <authorList>
            <person name="Rayko M."/>
        </authorList>
    </citation>
    <scope>NUCLEOTIDE SEQUENCE [LARGE SCALE GENOMIC DNA]</scope>
    <source>
        <strain evidence="1">Kwan_BN1</strain>
    </source>
</reference>
<organism evidence="1 2">
    <name type="scientific">Bugula neritina</name>
    <name type="common">Brown bryozoan</name>
    <name type="synonym">Sertularia neritina</name>
    <dbReference type="NCBI Taxonomy" id="10212"/>
    <lineage>
        <taxon>Eukaryota</taxon>
        <taxon>Metazoa</taxon>
        <taxon>Spiralia</taxon>
        <taxon>Lophotrochozoa</taxon>
        <taxon>Bryozoa</taxon>
        <taxon>Gymnolaemata</taxon>
        <taxon>Cheilostomatida</taxon>
        <taxon>Flustrina</taxon>
        <taxon>Buguloidea</taxon>
        <taxon>Bugulidae</taxon>
        <taxon>Bugula</taxon>
    </lineage>
</organism>
<protein>
    <submittedName>
        <fullName evidence="1">Uncharacterized protein</fullName>
    </submittedName>
</protein>
<name>A0A7J7K5Y9_BUGNE</name>
<dbReference type="EMBL" id="VXIV02001278">
    <property type="protein sequence ID" value="KAF6033623.1"/>
    <property type="molecule type" value="Genomic_DNA"/>
</dbReference>
<proteinExistence type="predicted"/>
<keyword evidence="2" id="KW-1185">Reference proteome</keyword>
<evidence type="ECO:0000313" key="2">
    <source>
        <dbReference type="Proteomes" id="UP000593567"/>
    </source>
</evidence>
<gene>
    <name evidence="1" type="ORF">EB796_008066</name>
</gene>
<sequence length="98" mass="10658">MAKTRKMPARSISEISLASGKEIEEIGVNLIPLGVVAVKGACNAQAACLHKRKIAKALYQQMGLTASAMAYSWSKWNGEKESDKLISKQLLISKRSHS</sequence>
<comment type="caution">
    <text evidence="1">The sequence shown here is derived from an EMBL/GenBank/DDBJ whole genome shotgun (WGS) entry which is preliminary data.</text>
</comment>
<evidence type="ECO:0000313" key="1">
    <source>
        <dbReference type="EMBL" id="KAF6033623.1"/>
    </source>
</evidence>
<dbReference type="OrthoDB" id="297923at2759"/>
<dbReference type="AlphaFoldDB" id="A0A7J7K5Y9"/>